<dbReference type="SUPFAM" id="SSF46955">
    <property type="entry name" value="Putative DNA-binding domain"/>
    <property type="match status" value="1"/>
</dbReference>
<evidence type="ECO:0000256" key="3">
    <source>
        <dbReference type="ARBA" id="ARBA00023163"/>
    </source>
</evidence>
<dbReference type="PROSITE" id="PS00552">
    <property type="entry name" value="HTH_MERR_1"/>
    <property type="match status" value="1"/>
</dbReference>
<dbReference type="KEGG" id="nneo:PQG83_07660"/>
<dbReference type="InterPro" id="IPR015358">
    <property type="entry name" value="Tscrpt_reg_MerR_DNA-bd"/>
</dbReference>
<dbReference type="InterPro" id="IPR009061">
    <property type="entry name" value="DNA-bd_dom_put_sf"/>
</dbReference>
<dbReference type="Proteomes" id="UP001302494">
    <property type="component" value="Chromosome"/>
</dbReference>
<dbReference type="CDD" id="cd04785">
    <property type="entry name" value="HTH_CadR-PbrR-like"/>
    <property type="match status" value="1"/>
</dbReference>
<dbReference type="PANTHER" id="PTHR30204:SF92">
    <property type="entry name" value="HTH-TYPE TRANSCRIPTIONAL REGULATOR ZNTR"/>
    <property type="match status" value="1"/>
</dbReference>
<evidence type="ECO:0000313" key="6">
    <source>
        <dbReference type="Proteomes" id="UP001302494"/>
    </source>
</evidence>
<evidence type="ECO:0000259" key="4">
    <source>
        <dbReference type="PROSITE" id="PS50937"/>
    </source>
</evidence>
<evidence type="ECO:0000256" key="2">
    <source>
        <dbReference type="ARBA" id="ARBA00023125"/>
    </source>
</evidence>
<keyword evidence="2" id="KW-0238">DNA-binding</keyword>
<protein>
    <submittedName>
        <fullName evidence="5">Helix-turn-helix domain-containing protein</fullName>
    </submittedName>
</protein>
<evidence type="ECO:0000313" key="5">
    <source>
        <dbReference type="EMBL" id="WNM63621.1"/>
    </source>
</evidence>
<dbReference type="PRINTS" id="PR00040">
    <property type="entry name" value="HTHMERR"/>
</dbReference>
<dbReference type="Gene3D" id="1.10.1660.10">
    <property type="match status" value="1"/>
</dbReference>
<sequence length="134" mass="15491">MDTIGVLSKKSGCHIETIRYYERIGLLSKPPRTEGGHRLYGKDQLKRLVFIRRSRELGFSLEEIRTLFRLVDGERYTCQEVKGVTEQHLREVSKKIADLRRLQKILRSISSQCEGGLVSDCPIIESLFAEKRLL</sequence>
<keyword evidence="1" id="KW-0805">Transcription regulation</keyword>
<dbReference type="Pfam" id="PF00376">
    <property type="entry name" value="MerR"/>
    <property type="match status" value="1"/>
</dbReference>
<organism evidence="5 6">
    <name type="scientific">Candidatus Nitrospira neomarina</name>
    <dbReference type="NCBI Taxonomy" id="3020899"/>
    <lineage>
        <taxon>Bacteria</taxon>
        <taxon>Pseudomonadati</taxon>
        <taxon>Nitrospirota</taxon>
        <taxon>Nitrospiria</taxon>
        <taxon>Nitrospirales</taxon>
        <taxon>Nitrospiraceae</taxon>
        <taxon>Nitrospira</taxon>
    </lineage>
</organism>
<name>A0AA96GKI6_9BACT</name>
<dbReference type="EMBL" id="CP116968">
    <property type="protein sequence ID" value="WNM63621.1"/>
    <property type="molecule type" value="Genomic_DNA"/>
</dbReference>
<dbReference type="SMART" id="SM00422">
    <property type="entry name" value="HTH_MERR"/>
    <property type="match status" value="1"/>
</dbReference>
<dbReference type="PANTHER" id="PTHR30204">
    <property type="entry name" value="REDOX-CYCLING DRUG-SENSING TRANSCRIPTIONAL ACTIVATOR SOXR"/>
    <property type="match status" value="1"/>
</dbReference>
<feature type="domain" description="HTH merR-type" evidence="4">
    <location>
        <begin position="1"/>
        <end position="70"/>
    </location>
</feature>
<accession>A0AA96GKI6</accession>
<dbReference type="InterPro" id="IPR000551">
    <property type="entry name" value="MerR-type_HTH_dom"/>
</dbReference>
<keyword evidence="6" id="KW-1185">Reference proteome</keyword>
<reference evidence="5 6" key="1">
    <citation type="submission" date="2023-01" db="EMBL/GenBank/DDBJ databases">
        <title>Cultivation and genomic characterization of new, ubiquitous marine nitrite-oxidizing bacteria from the Nitrospirales.</title>
        <authorList>
            <person name="Mueller A.J."/>
            <person name="Daebeler A."/>
            <person name="Herbold C.W."/>
            <person name="Kirkegaard R.H."/>
            <person name="Daims H."/>
        </authorList>
    </citation>
    <scope>NUCLEOTIDE SEQUENCE [LARGE SCALE GENOMIC DNA]</scope>
    <source>
        <strain evidence="5 6">DK</strain>
    </source>
</reference>
<gene>
    <name evidence="5" type="ORF">PQG83_07660</name>
</gene>
<dbReference type="GO" id="GO:0003700">
    <property type="term" value="F:DNA-binding transcription factor activity"/>
    <property type="evidence" value="ECO:0007669"/>
    <property type="project" value="InterPro"/>
</dbReference>
<dbReference type="GO" id="GO:0003677">
    <property type="term" value="F:DNA binding"/>
    <property type="evidence" value="ECO:0007669"/>
    <property type="project" value="UniProtKB-KW"/>
</dbReference>
<dbReference type="Pfam" id="PF09278">
    <property type="entry name" value="MerR-DNA-bind"/>
    <property type="match status" value="1"/>
</dbReference>
<keyword evidence="3" id="KW-0804">Transcription</keyword>
<dbReference type="AlphaFoldDB" id="A0AA96GKI6"/>
<dbReference type="PROSITE" id="PS50937">
    <property type="entry name" value="HTH_MERR_2"/>
    <property type="match status" value="1"/>
</dbReference>
<dbReference type="RefSeq" id="WP_312748309.1">
    <property type="nucleotide sequence ID" value="NZ_CP116968.1"/>
</dbReference>
<dbReference type="InterPro" id="IPR047057">
    <property type="entry name" value="MerR_fam"/>
</dbReference>
<proteinExistence type="predicted"/>
<evidence type="ECO:0000256" key="1">
    <source>
        <dbReference type="ARBA" id="ARBA00023015"/>
    </source>
</evidence>